<dbReference type="PANTHER" id="PTHR31838:SF1">
    <property type="entry name" value="CENTROSOMAL PROTEIN OF 55 KDA"/>
    <property type="match status" value="1"/>
</dbReference>
<dbReference type="FunCoup" id="H3DNJ3">
    <property type="interactions" value="186"/>
</dbReference>
<dbReference type="PANTHER" id="PTHR31838">
    <property type="entry name" value="CENTROSOMAL PROTEIN OF 55 KDA"/>
    <property type="match status" value="1"/>
</dbReference>
<evidence type="ECO:0000259" key="6">
    <source>
        <dbReference type="Pfam" id="PF12180"/>
    </source>
</evidence>
<keyword evidence="2" id="KW-0963">Cytoplasm</keyword>
<dbReference type="Pfam" id="PF12180">
    <property type="entry name" value="EABR"/>
    <property type="match status" value="1"/>
</dbReference>
<evidence type="ECO:0000313" key="7">
    <source>
        <dbReference type="Ensembl" id="ENSTNIP00000022092.1"/>
    </source>
</evidence>
<protein>
    <submittedName>
        <fullName evidence="7">Centrosomal protein 55 like</fullName>
    </submittedName>
</protein>
<dbReference type="GO" id="GO:0045184">
    <property type="term" value="P:establishment of protein localization"/>
    <property type="evidence" value="ECO:0007669"/>
    <property type="project" value="TreeGrafter"/>
</dbReference>
<comment type="subcellular location">
    <subcellularLocation>
        <location evidence="1">Cytoplasm</location>
    </subcellularLocation>
</comment>
<feature type="domain" description="TSG101 and ALIX binding" evidence="6">
    <location>
        <begin position="180"/>
        <end position="213"/>
    </location>
</feature>
<name>H3DNJ3_TETNG</name>
<sequence>MTSKGAKENLVTRLGFKSSSSVSKTEAEMERLKQENAHLRRKIDEVTKRHVRPPSSDKSKLLEKFLRVTRCEERNNQQLLVKEQELETLRQQLTARGGEVVASLQAQLEQRKKEAEQRDLLFQNLSQETENMKNQLVTVSARCKSLETQAAVGQAHSSPTSTCFLPQNGQVPPAELVLLQDQLKDALEKNQQWLTYDQQREAYVQSLLTRLMELEQQQTAAGSSSDKDTQVKSHYEQLLLRLQKDLESQKDQSSDAQAELEAQKQQVARLQQQLSTQQRKYKDKCGELEEARLLLQAERLSSRQELCEERKSSERAEKMRMELEATNLRLEEEEKRSAELLQEVNLLQRSLPKQTEEQRRIAALEQQILLSAKDFENERIYRQSMQHQLHKVLKELRMARDQISKLESAIKKQANGHFSEPGYNCVEFERLAIRDPCEPTSPSKVSSILDESFLECPKCQASYPTSRHRELLAHIDFCLA</sequence>
<evidence type="ECO:0000256" key="3">
    <source>
        <dbReference type="ARBA" id="ARBA00023054"/>
    </source>
</evidence>
<dbReference type="GO" id="GO:0051896">
    <property type="term" value="P:regulation of phosphatidylinositol 3-kinase/protein kinase B signal transduction"/>
    <property type="evidence" value="ECO:0007669"/>
    <property type="project" value="Ensembl"/>
</dbReference>
<evidence type="ECO:0000256" key="4">
    <source>
        <dbReference type="SAM" id="Coils"/>
    </source>
</evidence>
<dbReference type="STRING" id="99883.ENSTNIP00000022092"/>
<organism evidence="7 8">
    <name type="scientific">Tetraodon nigroviridis</name>
    <name type="common">Spotted green pufferfish</name>
    <name type="synonym">Chelonodon nigroviridis</name>
    <dbReference type="NCBI Taxonomy" id="99883"/>
    <lineage>
        <taxon>Eukaryota</taxon>
        <taxon>Metazoa</taxon>
        <taxon>Chordata</taxon>
        <taxon>Craniata</taxon>
        <taxon>Vertebrata</taxon>
        <taxon>Euteleostomi</taxon>
        <taxon>Actinopterygii</taxon>
        <taxon>Neopterygii</taxon>
        <taxon>Teleostei</taxon>
        <taxon>Neoteleostei</taxon>
        <taxon>Acanthomorphata</taxon>
        <taxon>Eupercaria</taxon>
        <taxon>Tetraodontiformes</taxon>
        <taxon>Tetradontoidea</taxon>
        <taxon>Tetraodontidae</taxon>
        <taxon>Tetraodon</taxon>
    </lineage>
</organism>
<dbReference type="Gene3D" id="1.20.5.990">
    <property type="entry name" value="Nemo cc2-lz domain - 1d5 darpin complex"/>
    <property type="match status" value="1"/>
</dbReference>
<feature type="region of interest" description="Disordered" evidence="5">
    <location>
        <begin position="1"/>
        <end position="58"/>
    </location>
</feature>
<dbReference type="AlphaFoldDB" id="H3DNJ3"/>
<dbReference type="Ensembl" id="ENSTNIT00000022328.1">
    <property type="protein sequence ID" value="ENSTNIP00000022092.1"/>
    <property type="gene ID" value="ENSTNIG00000018905.1"/>
</dbReference>
<reference evidence="8" key="1">
    <citation type="journal article" date="2004" name="Nature">
        <title>Genome duplication in the teleost fish Tetraodon nigroviridis reveals the early vertebrate proto-karyotype.</title>
        <authorList>
            <person name="Jaillon O."/>
            <person name="Aury J.-M."/>
            <person name="Brunet F."/>
            <person name="Petit J.-L."/>
            <person name="Stange-Thomann N."/>
            <person name="Mauceli E."/>
            <person name="Bouneau L."/>
            <person name="Fischer C."/>
            <person name="Ozouf-Costaz C."/>
            <person name="Bernot A."/>
            <person name="Nicaud S."/>
            <person name="Jaffe D."/>
            <person name="Fisher S."/>
            <person name="Lutfalla G."/>
            <person name="Dossat C."/>
            <person name="Segurens B."/>
            <person name="Dasilva C."/>
            <person name="Salanoubat M."/>
            <person name="Levy M."/>
            <person name="Boudet N."/>
            <person name="Castellano S."/>
            <person name="Anthouard V."/>
            <person name="Jubin C."/>
            <person name="Castelli V."/>
            <person name="Katinka M."/>
            <person name="Vacherie B."/>
            <person name="Biemont C."/>
            <person name="Skalli Z."/>
            <person name="Cattolico L."/>
            <person name="Poulain J."/>
            <person name="De Berardinis V."/>
            <person name="Cruaud C."/>
            <person name="Duprat S."/>
            <person name="Brottier P."/>
            <person name="Coutanceau J.-P."/>
            <person name="Gouzy J."/>
            <person name="Parra G."/>
            <person name="Lardier G."/>
            <person name="Chapple C."/>
            <person name="McKernan K.J."/>
            <person name="McEwan P."/>
            <person name="Bosak S."/>
            <person name="Kellis M."/>
            <person name="Volff J.-N."/>
            <person name="Guigo R."/>
            <person name="Zody M.C."/>
            <person name="Mesirov J."/>
            <person name="Lindblad-Toh K."/>
            <person name="Birren B."/>
            <person name="Nusbaum C."/>
            <person name="Kahn D."/>
            <person name="Robinson-Rechavi M."/>
            <person name="Laudet V."/>
            <person name="Schachter V."/>
            <person name="Quetier F."/>
            <person name="Saurin W."/>
            <person name="Scarpelli C."/>
            <person name="Wincker P."/>
            <person name="Lander E.S."/>
            <person name="Weissenbach J."/>
            <person name="Roest Crollius H."/>
        </authorList>
    </citation>
    <scope>NUCLEOTIDE SEQUENCE [LARGE SCALE GENOMIC DNA]</scope>
</reference>
<dbReference type="GO" id="GO:0030496">
    <property type="term" value="C:midbody"/>
    <property type="evidence" value="ECO:0007669"/>
    <property type="project" value="TreeGrafter"/>
</dbReference>
<dbReference type="InterPro" id="IPR022008">
    <property type="entry name" value="EABR"/>
</dbReference>
<dbReference type="GO" id="GO:0005737">
    <property type="term" value="C:cytoplasm"/>
    <property type="evidence" value="ECO:0007669"/>
    <property type="project" value="UniProtKB-SubCell"/>
</dbReference>
<dbReference type="GO" id="GO:0021549">
    <property type="term" value="P:cerebellum development"/>
    <property type="evidence" value="ECO:0007669"/>
    <property type="project" value="Ensembl"/>
</dbReference>
<evidence type="ECO:0000256" key="2">
    <source>
        <dbReference type="ARBA" id="ARBA00022490"/>
    </source>
</evidence>
<evidence type="ECO:0000256" key="1">
    <source>
        <dbReference type="ARBA" id="ARBA00004496"/>
    </source>
</evidence>
<dbReference type="Proteomes" id="UP000007303">
    <property type="component" value="Unassembled WGS sequence"/>
</dbReference>
<dbReference type="HOGENOM" id="CLU_047132_0_0_1"/>
<evidence type="ECO:0000256" key="5">
    <source>
        <dbReference type="SAM" id="MobiDB-lite"/>
    </source>
</evidence>
<feature type="coiled-coil region" evidence="4">
    <location>
        <begin position="232"/>
        <end position="280"/>
    </location>
</feature>
<feature type="compositionally biased region" description="Basic and acidic residues" evidence="5">
    <location>
        <begin position="25"/>
        <end position="48"/>
    </location>
</feature>
<feature type="coiled-coil region" evidence="4">
    <location>
        <begin position="382"/>
        <end position="409"/>
    </location>
</feature>
<keyword evidence="8" id="KW-1185">Reference proteome</keyword>
<dbReference type="InterPro" id="IPR038926">
    <property type="entry name" value="CEP55"/>
</dbReference>
<dbReference type="Gene3D" id="1.20.5.1180">
    <property type="entry name" value="Geminin coiled-coil domain"/>
    <property type="match status" value="1"/>
</dbReference>
<accession>H3DNJ3</accession>
<dbReference type="GO" id="GO:1904888">
    <property type="term" value="P:cranial skeletal system development"/>
    <property type="evidence" value="ECO:0007669"/>
    <property type="project" value="Ensembl"/>
</dbReference>
<evidence type="ECO:0000313" key="8">
    <source>
        <dbReference type="Proteomes" id="UP000007303"/>
    </source>
</evidence>
<dbReference type="GO" id="GO:0000281">
    <property type="term" value="P:mitotic cytokinesis"/>
    <property type="evidence" value="ECO:0007669"/>
    <property type="project" value="InterPro"/>
</dbReference>
<reference evidence="7" key="2">
    <citation type="submission" date="2025-08" db="UniProtKB">
        <authorList>
            <consortium name="Ensembl"/>
        </authorList>
    </citation>
    <scope>IDENTIFICATION</scope>
</reference>
<dbReference type="InParanoid" id="H3DNJ3"/>
<feature type="coiled-coil region" evidence="4">
    <location>
        <begin position="313"/>
        <end position="350"/>
    </location>
</feature>
<keyword evidence="3 4" id="KW-0175">Coiled coil</keyword>
<dbReference type="GeneTree" id="ENSGT00510000047961"/>
<reference evidence="7" key="3">
    <citation type="submission" date="2025-09" db="UniProtKB">
        <authorList>
            <consortium name="Ensembl"/>
        </authorList>
    </citation>
    <scope>IDENTIFICATION</scope>
</reference>
<proteinExistence type="predicted"/>
<dbReference type="OMA" id="AVMAKCS"/>